<dbReference type="PANTHER" id="PTHR10621">
    <property type="entry name" value="UV EXCISION REPAIR PROTEIN RAD23"/>
    <property type="match status" value="1"/>
</dbReference>
<dbReference type="InterPro" id="IPR006636">
    <property type="entry name" value="STI1_HS-bd"/>
</dbReference>
<dbReference type="SUPFAM" id="SSF54236">
    <property type="entry name" value="Ubiquitin-like"/>
    <property type="match status" value="1"/>
</dbReference>
<dbReference type="InterPro" id="IPR004806">
    <property type="entry name" value="Rad23"/>
</dbReference>
<dbReference type="Proteomes" id="UP000321518">
    <property type="component" value="Unassembled WGS sequence"/>
</dbReference>
<dbReference type="CDD" id="cd01805">
    <property type="entry name" value="Ubl_Rad23"/>
    <property type="match status" value="1"/>
</dbReference>
<feature type="compositionally biased region" description="Low complexity" evidence="6">
    <location>
        <begin position="103"/>
        <end position="114"/>
    </location>
</feature>
<dbReference type="OrthoDB" id="419317at2759"/>
<protein>
    <recommendedName>
        <fullName evidence="5">UV excision repair protein RAD23</fullName>
    </recommendedName>
</protein>
<dbReference type="GO" id="GO:0005829">
    <property type="term" value="C:cytosol"/>
    <property type="evidence" value="ECO:0007669"/>
    <property type="project" value="TreeGrafter"/>
</dbReference>
<dbReference type="SMART" id="SM00213">
    <property type="entry name" value="UBQ"/>
    <property type="match status" value="1"/>
</dbReference>
<dbReference type="GO" id="GO:0043161">
    <property type="term" value="P:proteasome-mediated ubiquitin-dependent protein catabolic process"/>
    <property type="evidence" value="ECO:0007669"/>
    <property type="project" value="UniProtKB-UniRule"/>
</dbReference>
<dbReference type="Gene3D" id="3.10.20.90">
    <property type="entry name" value="Phosphatidylinositol 3-kinase Catalytic Subunit, Chain A, domain 1"/>
    <property type="match status" value="1"/>
</dbReference>
<evidence type="ECO:0000313" key="10">
    <source>
        <dbReference type="Proteomes" id="UP000321518"/>
    </source>
</evidence>
<dbReference type="PROSITE" id="PS50030">
    <property type="entry name" value="UBA"/>
    <property type="match status" value="2"/>
</dbReference>
<dbReference type="GO" id="GO:0043130">
    <property type="term" value="F:ubiquitin binding"/>
    <property type="evidence" value="ECO:0007669"/>
    <property type="project" value="UniProtKB-UniRule"/>
</dbReference>
<dbReference type="GO" id="GO:0006289">
    <property type="term" value="P:nucleotide-excision repair"/>
    <property type="evidence" value="ECO:0007669"/>
    <property type="project" value="UniProtKB-UniRule"/>
</dbReference>
<feature type="region of interest" description="Disordered" evidence="6">
    <location>
        <begin position="199"/>
        <end position="234"/>
    </location>
</feature>
<feature type="domain" description="UBA" evidence="7">
    <location>
        <begin position="151"/>
        <end position="191"/>
    </location>
</feature>
<dbReference type="InterPro" id="IPR029071">
    <property type="entry name" value="Ubiquitin-like_domsf"/>
</dbReference>
<feature type="compositionally biased region" description="Low complexity" evidence="6">
    <location>
        <begin position="120"/>
        <end position="141"/>
    </location>
</feature>
<evidence type="ECO:0000259" key="8">
    <source>
        <dbReference type="PROSITE" id="PS50053"/>
    </source>
</evidence>
<keyword evidence="5" id="KW-0963">Cytoplasm</keyword>
<dbReference type="Gene3D" id="1.10.10.540">
    <property type="entry name" value="XPC-binding domain"/>
    <property type="match status" value="1"/>
</dbReference>
<feature type="domain" description="Ubiquitin-like" evidence="8">
    <location>
        <begin position="2"/>
        <end position="77"/>
    </location>
</feature>
<evidence type="ECO:0000256" key="6">
    <source>
        <dbReference type="SAM" id="MobiDB-lite"/>
    </source>
</evidence>
<comment type="similarity">
    <text evidence="5">Belongs to the RAD23 family.</text>
</comment>
<dbReference type="Gene3D" id="1.10.8.10">
    <property type="entry name" value="DNA helicase RuvA subunit, C-terminal domain"/>
    <property type="match status" value="2"/>
</dbReference>
<comment type="caution">
    <text evidence="9">The sequence shown here is derived from an EMBL/GenBank/DDBJ whole genome shotgun (WGS) entry which is preliminary data.</text>
</comment>
<evidence type="ECO:0000259" key="7">
    <source>
        <dbReference type="PROSITE" id="PS50030"/>
    </source>
</evidence>
<name>A0A511KDM9_RHOTO</name>
<dbReference type="GO" id="GO:0005654">
    <property type="term" value="C:nucleoplasm"/>
    <property type="evidence" value="ECO:0007669"/>
    <property type="project" value="TreeGrafter"/>
</dbReference>
<dbReference type="InterPro" id="IPR015360">
    <property type="entry name" value="XPC-bd"/>
</dbReference>
<dbReference type="InterPro" id="IPR009060">
    <property type="entry name" value="UBA-like_sf"/>
</dbReference>
<dbReference type="SUPFAM" id="SSF101238">
    <property type="entry name" value="XPC-binding domain"/>
    <property type="match status" value="1"/>
</dbReference>
<evidence type="ECO:0000256" key="2">
    <source>
        <dbReference type="ARBA" id="ARBA00022763"/>
    </source>
</evidence>
<feature type="domain" description="UBA" evidence="7">
    <location>
        <begin position="358"/>
        <end position="399"/>
    </location>
</feature>
<dbReference type="FunFam" id="1.10.8.10:FF:000002">
    <property type="entry name" value="UV excision repair protein RAD23 homolog"/>
    <property type="match status" value="1"/>
</dbReference>
<dbReference type="GO" id="GO:0070628">
    <property type="term" value="F:proteasome binding"/>
    <property type="evidence" value="ECO:0007669"/>
    <property type="project" value="TreeGrafter"/>
</dbReference>
<evidence type="ECO:0000256" key="1">
    <source>
        <dbReference type="ARBA" id="ARBA00022737"/>
    </source>
</evidence>
<dbReference type="FunFam" id="3.10.20.90:FF:000254">
    <property type="entry name" value="UV excision repair protein Rad23"/>
    <property type="match status" value="1"/>
</dbReference>
<evidence type="ECO:0000256" key="5">
    <source>
        <dbReference type="RuleBase" id="RU367049"/>
    </source>
</evidence>
<evidence type="ECO:0000256" key="4">
    <source>
        <dbReference type="ARBA" id="ARBA00023242"/>
    </source>
</evidence>
<gene>
    <name evidence="9" type="ORF">Rt10032_c04g2102</name>
</gene>
<keyword evidence="4 5" id="KW-0539">Nucleus</keyword>
<dbReference type="SMART" id="SM00165">
    <property type="entry name" value="UBA"/>
    <property type="match status" value="2"/>
</dbReference>
<dbReference type="FunFam" id="1.10.8.10:FF:000003">
    <property type="entry name" value="UV excision repair protein RAD23 homolog"/>
    <property type="match status" value="1"/>
</dbReference>
<dbReference type="CDD" id="cd14280">
    <property type="entry name" value="UBA1_Rad23_like"/>
    <property type="match status" value="1"/>
</dbReference>
<dbReference type="Pfam" id="PF09280">
    <property type="entry name" value="XPC-binding"/>
    <property type="match status" value="1"/>
</dbReference>
<keyword evidence="3 5" id="KW-0234">DNA repair</keyword>
<organism evidence="9 10">
    <name type="scientific">Rhodotorula toruloides</name>
    <name type="common">Yeast</name>
    <name type="synonym">Rhodosporidium toruloides</name>
    <dbReference type="NCBI Taxonomy" id="5286"/>
    <lineage>
        <taxon>Eukaryota</taxon>
        <taxon>Fungi</taxon>
        <taxon>Dikarya</taxon>
        <taxon>Basidiomycota</taxon>
        <taxon>Pucciniomycotina</taxon>
        <taxon>Microbotryomycetes</taxon>
        <taxon>Sporidiobolales</taxon>
        <taxon>Sporidiobolaceae</taxon>
        <taxon>Rhodotorula</taxon>
    </lineage>
</organism>
<comment type="subcellular location">
    <subcellularLocation>
        <location evidence="5">Nucleus</location>
    </subcellularLocation>
    <subcellularLocation>
        <location evidence="5">Cytoplasm</location>
    </subcellularLocation>
</comment>
<feature type="compositionally biased region" description="Low complexity" evidence="6">
    <location>
        <begin position="81"/>
        <end position="94"/>
    </location>
</feature>
<sequence length="405" mass="41592">MVRIQFKTLQQKQFFIEAEPTETVADLKKKIQAAQGFPAESQKIIFSGKILPDEKTVGEASFKEKDFCVVMVAKPKAAPPAAASTSAAPSTPAAAPAPPQTPAQPAAAPASAPNAPGPAAPSSAPAATEAETPAPAANQPADEATSFISGSALETSISEMVAMGFPREQVQRAMRASFNNPHRAVEYLMTGIPEAPATAEPAAAPAAANPPGTPSPASGNAAPLAATPAPAAAPANAPRNLFEAAAAARNAPPAAAAAVPGGVAGASPELAALRSNPVFAQLRTLVQQNPALLQPFLHQLAASNPELLSLIERNQQAFVEYLQEGLGEGEGLDALLDQFGDDGDDEGGTGGGQYIQVTEDERAAIQRLVALGFDEQMAIQAYIACDRNEELAANFLLEHGFDVDD</sequence>
<dbReference type="Pfam" id="PF00627">
    <property type="entry name" value="UBA"/>
    <property type="match status" value="2"/>
</dbReference>
<dbReference type="AlphaFoldDB" id="A0A511KDM9"/>
<comment type="function">
    <text evidence="5">Multiubiquitin chain receptor involved in modulation of proteasomal degradation. Involved in nucleotide excision repair.</text>
</comment>
<feature type="region of interest" description="Disordered" evidence="6">
    <location>
        <begin position="81"/>
        <end position="142"/>
    </location>
</feature>
<dbReference type="EMBL" id="BJWK01000004">
    <property type="protein sequence ID" value="GEM08085.1"/>
    <property type="molecule type" value="Genomic_DNA"/>
</dbReference>
<dbReference type="InterPro" id="IPR000626">
    <property type="entry name" value="Ubiquitin-like_dom"/>
</dbReference>
<dbReference type="InterPro" id="IPR036353">
    <property type="entry name" value="XPC-bd_sf"/>
</dbReference>
<dbReference type="GO" id="GO:0031593">
    <property type="term" value="F:polyubiquitin modification-dependent protein binding"/>
    <property type="evidence" value="ECO:0007669"/>
    <property type="project" value="UniProtKB-UniRule"/>
</dbReference>
<dbReference type="GO" id="GO:0003684">
    <property type="term" value="F:damaged DNA binding"/>
    <property type="evidence" value="ECO:0007669"/>
    <property type="project" value="UniProtKB-UniRule"/>
</dbReference>
<dbReference type="SMART" id="SM00727">
    <property type="entry name" value="STI1"/>
    <property type="match status" value="1"/>
</dbReference>
<accession>A0A511KDM9</accession>
<keyword evidence="1" id="KW-0677">Repeat</keyword>
<evidence type="ECO:0000313" key="9">
    <source>
        <dbReference type="EMBL" id="GEM08085.1"/>
    </source>
</evidence>
<dbReference type="Pfam" id="PF00240">
    <property type="entry name" value="ubiquitin"/>
    <property type="match status" value="1"/>
</dbReference>
<dbReference type="NCBIfam" id="TIGR00601">
    <property type="entry name" value="rad23"/>
    <property type="match status" value="1"/>
</dbReference>
<dbReference type="SUPFAM" id="SSF46934">
    <property type="entry name" value="UBA-like"/>
    <property type="match status" value="2"/>
</dbReference>
<dbReference type="PANTHER" id="PTHR10621:SF0">
    <property type="entry name" value="UV EXCISION REPAIR PROTEIN RAD23"/>
    <property type="match status" value="1"/>
</dbReference>
<dbReference type="InterPro" id="IPR015940">
    <property type="entry name" value="UBA"/>
</dbReference>
<proteinExistence type="inferred from homology"/>
<evidence type="ECO:0000256" key="3">
    <source>
        <dbReference type="ARBA" id="ARBA00023204"/>
    </source>
</evidence>
<dbReference type="CDD" id="cd14281">
    <property type="entry name" value="UBA2_Rad23_like"/>
    <property type="match status" value="1"/>
</dbReference>
<reference evidence="9 10" key="1">
    <citation type="submission" date="2019-07" db="EMBL/GenBank/DDBJ databases">
        <title>Rhodotorula toruloides NBRC10032 genome sequencing.</title>
        <authorList>
            <person name="Shida Y."/>
            <person name="Takaku H."/>
            <person name="Ogasawara W."/>
            <person name="Mori K."/>
        </authorList>
    </citation>
    <scope>NUCLEOTIDE SEQUENCE [LARGE SCALE GENOMIC DNA]</scope>
    <source>
        <strain evidence="9 10">NBRC10032</strain>
    </source>
</reference>
<dbReference type="PRINTS" id="PR01839">
    <property type="entry name" value="RAD23PROTEIN"/>
</dbReference>
<dbReference type="PROSITE" id="PS50053">
    <property type="entry name" value="UBIQUITIN_2"/>
    <property type="match status" value="1"/>
</dbReference>
<keyword evidence="2 5" id="KW-0227">DNA damage</keyword>